<accession>A0ABU3WQW2</accession>
<keyword evidence="1" id="KW-0805">Transcription regulation</keyword>
<evidence type="ECO:0000256" key="1">
    <source>
        <dbReference type="ARBA" id="ARBA00023015"/>
    </source>
</evidence>
<dbReference type="EMBL" id="WBMO01000001">
    <property type="protein sequence ID" value="MDV2476381.1"/>
    <property type="molecule type" value="Genomic_DNA"/>
</dbReference>
<dbReference type="Gene3D" id="1.10.357.10">
    <property type="entry name" value="Tetracycline Repressor, domain 2"/>
    <property type="match status" value="1"/>
</dbReference>
<dbReference type="PRINTS" id="PR00455">
    <property type="entry name" value="HTHTETR"/>
</dbReference>
<keyword evidence="7" id="KW-1185">Reference proteome</keyword>
<evidence type="ECO:0000256" key="4">
    <source>
        <dbReference type="PROSITE-ProRule" id="PRU00335"/>
    </source>
</evidence>
<comment type="caution">
    <text evidence="6">The sequence shown here is derived from an EMBL/GenBank/DDBJ whole genome shotgun (WGS) entry which is preliminary data.</text>
</comment>
<dbReference type="PANTHER" id="PTHR30055">
    <property type="entry name" value="HTH-TYPE TRANSCRIPTIONAL REGULATOR RUTR"/>
    <property type="match status" value="1"/>
</dbReference>
<evidence type="ECO:0000313" key="6">
    <source>
        <dbReference type="EMBL" id="MDV2476381.1"/>
    </source>
</evidence>
<dbReference type="PANTHER" id="PTHR30055:SF234">
    <property type="entry name" value="HTH-TYPE TRANSCRIPTIONAL REGULATOR BETI"/>
    <property type="match status" value="1"/>
</dbReference>
<keyword evidence="2 4" id="KW-0238">DNA-binding</keyword>
<name>A0ABU3WQW2_9NOCA</name>
<dbReference type="Pfam" id="PF00440">
    <property type="entry name" value="TetR_N"/>
    <property type="match status" value="1"/>
</dbReference>
<dbReference type="InterPro" id="IPR009057">
    <property type="entry name" value="Homeodomain-like_sf"/>
</dbReference>
<feature type="DNA-binding region" description="H-T-H motif" evidence="4">
    <location>
        <begin position="28"/>
        <end position="47"/>
    </location>
</feature>
<sequence length="184" mass="19178">MRSDAAKRRQAIVREARRLFAAQGSDIALETIAEAAGVGIATLYRNFDSRGALANEVALAILGDMQSASADALDAFGTAPDAAWMNYVRRLVDLDLGALSAGLAELVADELPESLRTAQGITLAGVEDVLDAARAAGTVGAHVSALEFVLAIGMITRPQPEALRAAAPELVPRLVSIMLAGMRP</sequence>
<feature type="domain" description="HTH tetR-type" evidence="5">
    <location>
        <begin position="6"/>
        <end position="65"/>
    </location>
</feature>
<dbReference type="InterPro" id="IPR001647">
    <property type="entry name" value="HTH_TetR"/>
</dbReference>
<evidence type="ECO:0000313" key="7">
    <source>
        <dbReference type="Proteomes" id="UP001275440"/>
    </source>
</evidence>
<organism evidence="6 7">
    <name type="scientific">Rhodococcus zopfii</name>
    <dbReference type="NCBI Taxonomy" id="43772"/>
    <lineage>
        <taxon>Bacteria</taxon>
        <taxon>Bacillati</taxon>
        <taxon>Actinomycetota</taxon>
        <taxon>Actinomycetes</taxon>
        <taxon>Mycobacteriales</taxon>
        <taxon>Nocardiaceae</taxon>
        <taxon>Rhodococcus</taxon>
    </lineage>
</organism>
<dbReference type="PROSITE" id="PS50977">
    <property type="entry name" value="HTH_TETR_2"/>
    <property type="match status" value="1"/>
</dbReference>
<evidence type="ECO:0000256" key="3">
    <source>
        <dbReference type="ARBA" id="ARBA00023163"/>
    </source>
</evidence>
<evidence type="ECO:0000256" key="2">
    <source>
        <dbReference type="ARBA" id="ARBA00023125"/>
    </source>
</evidence>
<dbReference type="InterPro" id="IPR036271">
    <property type="entry name" value="Tet_transcr_reg_TetR-rel_C_sf"/>
</dbReference>
<dbReference type="Pfam" id="PF21597">
    <property type="entry name" value="TetR_C_43"/>
    <property type="match status" value="1"/>
</dbReference>
<dbReference type="RefSeq" id="WP_072809810.1">
    <property type="nucleotide sequence ID" value="NZ_JAHWLX010000039.1"/>
</dbReference>
<dbReference type="InterPro" id="IPR050109">
    <property type="entry name" value="HTH-type_TetR-like_transc_reg"/>
</dbReference>
<gene>
    <name evidence="6" type="ORF">F8M49_15495</name>
</gene>
<keyword evidence="3" id="KW-0804">Transcription</keyword>
<dbReference type="SUPFAM" id="SSF46689">
    <property type="entry name" value="Homeodomain-like"/>
    <property type="match status" value="1"/>
</dbReference>
<reference evidence="6 7" key="1">
    <citation type="submission" date="2019-10" db="EMBL/GenBank/DDBJ databases">
        <title>Draft Genome Assembly of Rhodococcus zopfii DSM44189.</title>
        <authorList>
            <person name="Sutton J.M."/>
            <person name="Akob D.M."/>
            <person name="Bushman T.J."/>
        </authorList>
    </citation>
    <scope>NUCLEOTIDE SEQUENCE [LARGE SCALE GENOMIC DNA]</scope>
    <source>
        <strain evidence="6 7">DSM 44189</strain>
    </source>
</reference>
<dbReference type="Proteomes" id="UP001275440">
    <property type="component" value="Unassembled WGS sequence"/>
</dbReference>
<dbReference type="SUPFAM" id="SSF48498">
    <property type="entry name" value="Tetracyclin repressor-like, C-terminal domain"/>
    <property type="match status" value="1"/>
</dbReference>
<evidence type="ECO:0000259" key="5">
    <source>
        <dbReference type="PROSITE" id="PS50977"/>
    </source>
</evidence>
<proteinExistence type="predicted"/>
<dbReference type="InterPro" id="IPR049445">
    <property type="entry name" value="TetR_SbtR-like_C"/>
</dbReference>
<protein>
    <submittedName>
        <fullName evidence="6">TetR/AcrR family transcriptional regulator</fullName>
    </submittedName>
</protein>